<reference evidence="2 3" key="1">
    <citation type="submission" date="2019-02" db="EMBL/GenBank/DDBJ databases">
        <title>Isolation and identification of novel species under the genus Muribaculum.</title>
        <authorList>
            <person name="Miyake S."/>
            <person name="Ding Y."/>
            <person name="Low A."/>
            <person name="Soh M."/>
            <person name="Seedorf H."/>
        </authorList>
    </citation>
    <scope>NUCLEOTIDE SEQUENCE [LARGE SCALE GENOMIC DNA]</scope>
    <source>
        <strain evidence="2 3">TLL-A4</strain>
    </source>
</reference>
<evidence type="ECO:0000256" key="1">
    <source>
        <dbReference type="SAM" id="SignalP"/>
    </source>
</evidence>
<gene>
    <name evidence="2" type="ORF">E7746_03385</name>
</gene>
<dbReference type="EMBL" id="CP039393">
    <property type="protein sequence ID" value="QCD34991.1"/>
    <property type="molecule type" value="Genomic_DNA"/>
</dbReference>
<dbReference type="KEGG" id="mgod:E7746_03385"/>
<organism evidence="2 3">
    <name type="scientific">Muribaculum gordoncarteri</name>
    <dbReference type="NCBI Taxonomy" id="2530390"/>
    <lineage>
        <taxon>Bacteria</taxon>
        <taxon>Pseudomonadati</taxon>
        <taxon>Bacteroidota</taxon>
        <taxon>Bacteroidia</taxon>
        <taxon>Bacteroidales</taxon>
        <taxon>Muribaculaceae</taxon>
        <taxon>Muribaculum</taxon>
    </lineage>
</organism>
<name>A0A4P7VMG3_9BACT</name>
<sequence>MKKFLMSLGFITICLSAFATIEYTTTCGKQGYTVNQSYFVDNPNEFWNYLLELNEIECGVPGPVKFKSDTPMEFRF</sequence>
<proteinExistence type="predicted"/>
<dbReference type="Proteomes" id="UP000297031">
    <property type="component" value="Chromosome"/>
</dbReference>
<protein>
    <submittedName>
        <fullName evidence="2">Uncharacterized protein</fullName>
    </submittedName>
</protein>
<feature type="signal peptide" evidence="1">
    <location>
        <begin position="1"/>
        <end position="19"/>
    </location>
</feature>
<accession>A0A4P7VMG3</accession>
<feature type="chain" id="PRO_5021023547" evidence="1">
    <location>
        <begin position="20"/>
        <end position="76"/>
    </location>
</feature>
<dbReference type="AlphaFoldDB" id="A0A4P7VMG3"/>
<evidence type="ECO:0000313" key="2">
    <source>
        <dbReference type="EMBL" id="QCD34991.1"/>
    </source>
</evidence>
<dbReference type="RefSeq" id="WP_135945994.1">
    <property type="nucleotide sequence ID" value="NZ_CP039393.1"/>
</dbReference>
<keyword evidence="1" id="KW-0732">Signal</keyword>
<evidence type="ECO:0000313" key="3">
    <source>
        <dbReference type="Proteomes" id="UP000297031"/>
    </source>
</evidence>
<keyword evidence="3" id="KW-1185">Reference proteome</keyword>